<feature type="chain" id="PRO_5043890490" description="Lipoprotein" evidence="2">
    <location>
        <begin position="22"/>
        <end position="106"/>
    </location>
</feature>
<dbReference type="Proteomes" id="UP000811899">
    <property type="component" value="Unassembled WGS sequence"/>
</dbReference>
<keyword evidence="1" id="KW-0175">Coiled coil</keyword>
<keyword evidence="4" id="KW-1185">Reference proteome</keyword>
<gene>
    <name evidence="3" type="ORF">KI809_07480</name>
</gene>
<dbReference type="Pfam" id="PF11839">
    <property type="entry name" value="Alanine_zipper"/>
    <property type="match status" value="1"/>
</dbReference>
<dbReference type="InterPro" id="IPR021793">
    <property type="entry name" value="Oprl"/>
</dbReference>
<keyword evidence="2" id="KW-0732">Signal</keyword>
<organism evidence="3 4">
    <name type="scientific">Geoanaerobacter pelophilus</name>
    <dbReference type="NCBI Taxonomy" id="60036"/>
    <lineage>
        <taxon>Bacteria</taxon>
        <taxon>Pseudomonadati</taxon>
        <taxon>Thermodesulfobacteriota</taxon>
        <taxon>Desulfuromonadia</taxon>
        <taxon>Geobacterales</taxon>
        <taxon>Geobacteraceae</taxon>
        <taxon>Geoanaerobacter</taxon>
    </lineage>
</organism>
<dbReference type="InterPro" id="IPR016367">
    <property type="entry name" value="MOM_Lpp"/>
</dbReference>
<dbReference type="EMBL" id="JAHCVJ010000002">
    <property type="protein sequence ID" value="MBT0664140.1"/>
    <property type="molecule type" value="Genomic_DNA"/>
</dbReference>
<reference evidence="3 4" key="1">
    <citation type="submission" date="2021-05" db="EMBL/GenBank/DDBJ databases">
        <title>The draft genome of Geobacter pelophilus DSM 12255.</title>
        <authorList>
            <person name="Xu Z."/>
            <person name="Masuda Y."/>
            <person name="Itoh H."/>
            <person name="Senoo K."/>
        </authorList>
    </citation>
    <scope>NUCLEOTIDE SEQUENCE [LARGE SCALE GENOMIC DNA]</scope>
    <source>
        <strain evidence="3 4">DSM 12255</strain>
    </source>
</reference>
<dbReference type="RefSeq" id="WP_214170904.1">
    <property type="nucleotide sequence ID" value="NZ_JAHCVJ010000002.1"/>
</dbReference>
<dbReference type="PANTHER" id="PTHR38763:SF1">
    <property type="entry name" value="MAJOR OUTER MEMBRANE LIPOPROTEIN LPP"/>
    <property type="match status" value="1"/>
</dbReference>
<dbReference type="PROSITE" id="PS51257">
    <property type="entry name" value="PROKAR_LIPOPROTEIN"/>
    <property type="match status" value="1"/>
</dbReference>
<evidence type="ECO:0008006" key="5">
    <source>
        <dbReference type="Google" id="ProtNLM"/>
    </source>
</evidence>
<feature type="signal peptide" evidence="2">
    <location>
        <begin position="1"/>
        <end position="21"/>
    </location>
</feature>
<dbReference type="PANTHER" id="PTHR38763">
    <property type="entry name" value="MAJOR OUTER MEMBRANE PROLIPOPROTEIN LPP"/>
    <property type="match status" value="1"/>
</dbReference>
<protein>
    <recommendedName>
        <fullName evidence="5">Lipoprotein</fullName>
    </recommendedName>
</protein>
<evidence type="ECO:0000313" key="4">
    <source>
        <dbReference type="Proteomes" id="UP000811899"/>
    </source>
</evidence>
<dbReference type="AlphaFoldDB" id="A0AAW4L2V0"/>
<feature type="coiled-coil region" evidence="1">
    <location>
        <begin position="40"/>
        <end position="94"/>
    </location>
</feature>
<evidence type="ECO:0000313" key="3">
    <source>
        <dbReference type="EMBL" id="MBT0664140.1"/>
    </source>
</evidence>
<evidence type="ECO:0000256" key="1">
    <source>
        <dbReference type="SAM" id="Coils"/>
    </source>
</evidence>
<evidence type="ECO:0000256" key="2">
    <source>
        <dbReference type="SAM" id="SignalP"/>
    </source>
</evidence>
<proteinExistence type="predicted"/>
<accession>A0AAW4L2V0</accession>
<name>A0AAW4L2V0_9BACT</name>
<sequence length="106" mass="11150">MKKSLLGIAIVLAFAALTGCATTRELEQVQAQEKLIGAKADQAVQDAQAAKAAADAARLQADAAAARVENAVKAAEEREKVAAEKERIADEKAAKAEAVFQKSMRK</sequence>
<comment type="caution">
    <text evidence="3">The sequence shown here is derived from an EMBL/GenBank/DDBJ whole genome shotgun (WGS) entry which is preliminary data.</text>
</comment>
<dbReference type="NCBIfam" id="NF040598">
    <property type="entry name" value="Ala_zip_lipo"/>
    <property type="match status" value="1"/>
</dbReference>